<keyword evidence="9" id="KW-0676">Redox-active center</keyword>
<dbReference type="RefSeq" id="WP_345263852.1">
    <property type="nucleotide sequence ID" value="NZ_BAABHB010000001.1"/>
</dbReference>
<feature type="transmembrane region" description="Helical" evidence="10">
    <location>
        <begin position="110"/>
        <end position="131"/>
    </location>
</feature>
<evidence type="ECO:0000256" key="5">
    <source>
        <dbReference type="ARBA" id="ARBA00022989"/>
    </source>
</evidence>
<keyword evidence="5 10" id="KW-1133">Transmembrane helix</keyword>
<feature type="transmembrane region" description="Helical" evidence="10">
    <location>
        <begin position="137"/>
        <end position="159"/>
    </location>
</feature>
<sequence length="194" mass="20736">MASINSPSAVSTDDPPGWTYNPSAWSERIPIAAAAVIGLGIAVYLSLFQLNVVGSVWDPFFGSASSEKILTSSLSRVLPIPDAALGAISYLLDAVSGVIGKTRRWKTMPWIVLVFGFAVGPLGVTSLFLVIAQPVFFQAWCSLCLASAVISTVMIGPAMDEVLASLQYLQRVKRSGFSVWKALWGDAEINRQVA</sequence>
<dbReference type="EMBL" id="BAABHB010000001">
    <property type="protein sequence ID" value="GAA4397180.1"/>
    <property type="molecule type" value="Genomic_DNA"/>
</dbReference>
<organism evidence="12 13">
    <name type="scientific">Nibrella viscosa</name>
    <dbReference type="NCBI Taxonomy" id="1084524"/>
    <lineage>
        <taxon>Bacteria</taxon>
        <taxon>Pseudomonadati</taxon>
        <taxon>Bacteroidota</taxon>
        <taxon>Cytophagia</taxon>
        <taxon>Cytophagales</taxon>
        <taxon>Spirosomataceae</taxon>
        <taxon>Nibrella</taxon>
    </lineage>
</organism>
<evidence type="ECO:0000256" key="1">
    <source>
        <dbReference type="ARBA" id="ARBA00004141"/>
    </source>
</evidence>
<evidence type="ECO:0000313" key="13">
    <source>
        <dbReference type="Proteomes" id="UP001500936"/>
    </source>
</evidence>
<keyword evidence="8" id="KW-1015">Disulfide bond</keyword>
<evidence type="ECO:0000256" key="10">
    <source>
        <dbReference type="SAM" id="Phobius"/>
    </source>
</evidence>
<keyword evidence="6" id="KW-0560">Oxidoreductase</keyword>
<evidence type="ECO:0000259" key="11">
    <source>
        <dbReference type="Pfam" id="PF07884"/>
    </source>
</evidence>
<evidence type="ECO:0000256" key="6">
    <source>
        <dbReference type="ARBA" id="ARBA00023002"/>
    </source>
</evidence>
<evidence type="ECO:0000313" key="12">
    <source>
        <dbReference type="EMBL" id="GAA4397180.1"/>
    </source>
</evidence>
<evidence type="ECO:0000256" key="3">
    <source>
        <dbReference type="ARBA" id="ARBA00022692"/>
    </source>
</evidence>
<dbReference type="InterPro" id="IPR012932">
    <property type="entry name" value="VKOR"/>
</dbReference>
<gene>
    <name evidence="12" type="ORF">GCM10023187_06230</name>
</gene>
<dbReference type="CDD" id="cd12919">
    <property type="entry name" value="VKOR_2"/>
    <property type="match status" value="1"/>
</dbReference>
<evidence type="ECO:0000256" key="2">
    <source>
        <dbReference type="ARBA" id="ARBA00006214"/>
    </source>
</evidence>
<evidence type="ECO:0000256" key="7">
    <source>
        <dbReference type="ARBA" id="ARBA00023136"/>
    </source>
</evidence>
<feature type="transmembrane region" description="Helical" evidence="10">
    <location>
        <begin position="31"/>
        <end position="57"/>
    </location>
</feature>
<comment type="caution">
    <text evidence="12">The sequence shown here is derived from an EMBL/GenBank/DDBJ whole genome shotgun (WGS) entry which is preliminary data.</text>
</comment>
<keyword evidence="7 10" id="KW-0472">Membrane</keyword>
<keyword evidence="3 10" id="KW-0812">Transmembrane</keyword>
<keyword evidence="13" id="KW-1185">Reference proteome</keyword>
<dbReference type="Proteomes" id="UP001500936">
    <property type="component" value="Unassembled WGS sequence"/>
</dbReference>
<evidence type="ECO:0000256" key="9">
    <source>
        <dbReference type="ARBA" id="ARBA00023284"/>
    </source>
</evidence>
<dbReference type="Pfam" id="PF07884">
    <property type="entry name" value="VKOR"/>
    <property type="match status" value="1"/>
</dbReference>
<dbReference type="InterPro" id="IPR038354">
    <property type="entry name" value="VKOR_sf"/>
</dbReference>
<proteinExistence type="inferred from homology"/>
<comment type="similarity">
    <text evidence="2">Belongs to the VKOR family.</text>
</comment>
<evidence type="ECO:0000256" key="8">
    <source>
        <dbReference type="ARBA" id="ARBA00023157"/>
    </source>
</evidence>
<comment type="subcellular location">
    <subcellularLocation>
        <location evidence="1">Membrane</location>
        <topology evidence="1">Multi-pass membrane protein</topology>
    </subcellularLocation>
</comment>
<evidence type="ECO:0000256" key="4">
    <source>
        <dbReference type="ARBA" id="ARBA00022719"/>
    </source>
</evidence>
<keyword evidence="4" id="KW-0874">Quinone</keyword>
<name>A0ABP8JXC8_9BACT</name>
<reference evidence="13" key="1">
    <citation type="journal article" date="2019" name="Int. J. Syst. Evol. Microbiol.">
        <title>The Global Catalogue of Microorganisms (GCM) 10K type strain sequencing project: providing services to taxonomists for standard genome sequencing and annotation.</title>
        <authorList>
            <consortium name="The Broad Institute Genomics Platform"/>
            <consortium name="The Broad Institute Genome Sequencing Center for Infectious Disease"/>
            <person name="Wu L."/>
            <person name="Ma J."/>
        </authorList>
    </citation>
    <scope>NUCLEOTIDE SEQUENCE [LARGE SCALE GENOMIC DNA]</scope>
    <source>
        <strain evidence="13">JCM 17925</strain>
    </source>
</reference>
<dbReference type="Gene3D" id="1.20.1440.130">
    <property type="entry name" value="VKOR domain"/>
    <property type="match status" value="1"/>
</dbReference>
<feature type="domain" description="Vitamin K epoxide reductase" evidence="11">
    <location>
        <begin position="30"/>
        <end position="155"/>
    </location>
</feature>
<protein>
    <recommendedName>
        <fullName evidence="11">Vitamin K epoxide reductase domain-containing protein</fullName>
    </recommendedName>
</protein>
<accession>A0ABP8JXC8</accession>